<protein>
    <submittedName>
        <fullName evidence="1">Uncharacterized protein</fullName>
    </submittedName>
</protein>
<sequence>MYADENEAAWYNREVENGSPWEVPPIAEATLLNHGGRRAHMQDKVSETKAHELEHDKDYNLEQEPARLPALVYARARVRRVTGLDRAKRDHVALREGVETTVTTIILAYASTVAHSPMRVPSRHGPSVRTPETKRVALDFEDIVDKRGHS</sequence>
<gene>
    <name evidence="1" type="ORF">PsorP6_002099</name>
</gene>
<name>A0ACC0WPN7_9STRA</name>
<dbReference type="EMBL" id="CM047580">
    <property type="protein sequence ID" value="KAI9920830.1"/>
    <property type="molecule type" value="Genomic_DNA"/>
</dbReference>
<keyword evidence="2" id="KW-1185">Reference proteome</keyword>
<reference evidence="1 2" key="1">
    <citation type="journal article" date="2022" name="bioRxiv">
        <title>The genome of the oomycete Peronosclerospora sorghi, a cosmopolitan pathogen of maize and sorghum, is inflated with dispersed pseudogenes.</title>
        <authorList>
            <person name="Fletcher K."/>
            <person name="Martin F."/>
            <person name="Isakeit T."/>
            <person name="Cavanaugh K."/>
            <person name="Magill C."/>
            <person name="Michelmore R."/>
        </authorList>
    </citation>
    <scope>NUCLEOTIDE SEQUENCE [LARGE SCALE GENOMIC DNA]</scope>
    <source>
        <strain evidence="1">P6</strain>
    </source>
</reference>
<evidence type="ECO:0000313" key="1">
    <source>
        <dbReference type="EMBL" id="KAI9920830.1"/>
    </source>
</evidence>
<organism evidence="1 2">
    <name type="scientific">Peronosclerospora sorghi</name>
    <dbReference type="NCBI Taxonomy" id="230839"/>
    <lineage>
        <taxon>Eukaryota</taxon>
        <taxon>Sar</taxon>
        <taxon>Stramenopiles</taxon>
        <taxon>Oomycota</taxon>
        <taxon>Peronosporomycetes</taxon>
        <taxon>Peronosporales</taxon>
        <taxon>Peronosporaceae</taxon>
        <taxon>Peronosclerospora</taxon>
    </lineage>
</organism>
<dbReference type="Proteomes" id="UP001163321">
    <property type="component" value="Chromosome 1"/>
</dbReference>
<accession>A0ACC0WPN7</accession>
<proteinExistence type="predicted"/>
<evidence type="ECO:0000313" key="2">
    <source>
        <dbReference type="Proteomes" id="UP001163321"/>
    </source>
</evidence>
<comment type="caution">
    <text evidence="1">The sequence shown here is derived from an EMBL/GenBank/DDBJ whole genome shotgun (WGS) entry which is preliminary data.</text>
</comment>